<accession>A0A965ZED7</accession>
<proteinExistence type="predicted"/>
<reference evidence="1" key="2">
    <citation type="submission" date="2020-10" db="EMBL/GenBank/DDBJ databases">
        <title>Mucilaginibacter sp. nov., isolated from soil.</title>
        <authorList>
            <person name="Jeon C.O."/>
        </authorList>
    </citation>
    <scope>NUCLEOTIDE SEQUENCE</scope>
    <source>
        <strain evidence="1">R11</strain>
    </source>
</reference>
<protein>
    <submittedName>
        <fullName evidence="1">Uncharacterized protein</fullName>
    </submittedName>
</protein>
<gene>
    <name evidence="1" type="ORF">GSY63_02570</name>
</gene>
<evidence type="ECO:0000313" key="1">
    <source>
        <dbReference type="EMBL" id="NCD68237.1"/>
    </source>
</evidence>
<dbReference type="EMBL" id="WWEO01000036">
    <property type="protein sequence ID" value="NCD68237.1"/>
    <property type="molecule type" value="Genomic_DNA"/>
</dbReference>
<sequence>MPTIWVHLTGYNVTEYLPVKTGKYDYQKFWMQTEGRVSVREGGENYLNQIAGAEYEFSGKVVAEMAINETVILVIDVDGFQFYISNGRASDSHQTINNFGKMVKGKGRLSLGVYPYEMGVQDFDAQVKQIVKVTVPEKLIIKDGDVTNVPLYLSPDQYTETDTQLVNEITDGNQDEVFYLVQYEISE</sequence>
<comment type="caution">
    <text evidence="1">The sequence shown here is derived from an EMBL/GenBank/DDBJ whole genome shotgun (WGS) entry which is preliminary data.</text>
</comment>
<evidence type="ECO:0000313" key="2">
    <source>
        <dbReference type="Proteomes" id="UP000638732"/>
    </source>
</evidence>
<reference evidence="1" key="1">
    <citation type="submission" date="2020-01" db="EMBL/GenBank/DDBJ databases">
        <authorList>
            <person name="Seo Y.L."/>
        </authorList>
    </citation>
    <scope>NUCLEOTIDE SEQUENCE</scope>
    <source>
        <strain evidence="1">R11</strain>
    </source>
</reference>
<name>A0A965ZED7_9SPHI</name>
<dbReference type="RefSeq" id="WP_166584258.1">
    <property type="nucleotide sequence ID" value="NZ_WWEO01000036.1"/>
</dbReference>
<keyword evidence="2" id="KW-1185">Reference proteome</keyword>
<organism evidence="1 2">
    <name type="scientific">Mucilaginibacter agri</name>
    <dbReference type="NCBI Taxonomy" id="2695265"/>
    <lineage>
        <taxon>Bacteria</taxon>
        <taxon>Pseudomonadati</taxon>
        <taxon>Bacteroidota</taxon>
        <taxon>Sphingobacteriia</taxon>
        <taxon>Sphingobacteriales</taxon>
        <taxon>Sphingobacteriaceae</taxon>
        <taxon>Mucilaginibacter</taxon>
    </lineage>
</organism>
<dbReference type="AlphaFoldDB" id="A0A965ZED7"/>
<dbReference type="Proteomes" id="UP000638732">
    <property type="component" value="Unassembled WGS sequence"/>
</dbReference>